<organism evidence="2 3">
    <name type="scientific">Zoogloea dura</name>
    <dbReference type="NCBI Taxonomy" id="2728840"/>
    <lineage>
        <taxon>Bacteria</taxon>
        <taxon>Pseudomonadati</taxon>
        <taxon>Pseudomonadota</taxon>
        <taxon>Betaproteobacteria</taxon>
        <taxon>Rhodocyclales</taxon>
        <taxon>Zoogloeaceae</taxon>
        <taxon>Zoogloea</taxon>
    </lineage>
</organism>
<sequence>MGLLLRLLVCVLLVMALPMARAAQVALVMSEDGSAFGEAADAISTELRNGGHRVQSLPYPLRAEDTPTLNNSALIVTLGTRAAQGIAALAPRAPVLYALLPRSAYERLPHRTDDGRRFSAVFIDQPATRQIELLRLALPDWSRLALLTGRDSTDLGNRLQAVARERKLRPVLAQVNDENELYPTLQRVLAEPTILLALPDSSLYNNRTISNILLTAYHQRSPVIGFSPAYVKAGALLALFSTPAQVGQQAGEAARLGLATGTLPPPAPPRQFRVSTNPYVARSLGIVLDEPGLLKERLERLEAGQ</sequence>
<gene>
    <name evidence="2" type="ORF">HHL15_15570</name>
</gene>
<evidence type="ECO:0008006" key="4">
    <source>
        <dbReference type="Google" id="ProtNLM"/>
    </source>
</evidence>
<keyword evidence="3" id="KW-1185">Reference proteome</keyword>
<feature type="signal peptide" evidence="1">
    <location>
        <begin position="1"/>
        <end position="22"/>
    </location>
</feature>
<evidence type="ECO:0000313" key="3">
    <source>
        <dbReference type="Proteomes" id="UP000580043"/>
    </source>
</evidence>
<accession>A0A848GCF8</accession>
<dbReference type="RefSeq" id="WP_169146711.1">
    <property type="nucleotide sequence ID" value="NZ_JABBGA010000013.1"/>
</dbReference>
<evidence type="ECO:0000256" key="1">
    <source>
        <dbReference type="SAM" id="SignalP"/>
    </source>
</evidence>
<dbReference type="Pfam" id="PF04392">
    <property type="entry name" value="ABC_sub_bind"/>
    <property type="match status" value="1"/>
</dbReference>
<evidence type="ECO:0000313" key="2">
    <source>
        <dbReference type="EMBL" id="NML27171.1"/>
    </source>
</evidence>
<dbReference type="Gene3D" id="3.40.50.2300">
    <property type="match status" value="1"/>
</dbReference>
<dbReference type="PANTHER" id="PTHR35271:SF1">
    <property type="entry name" value="ABC TRANSPORTER, SUBSTRATE-BINDING LIPOPROTEIN"/>
    <property type="match status" value="1"/>
</dbReference>
<keyword evidence="1" id="KW-0732">Signal</keyword>
<dbReference type="InterPro" id="IPR007487">
    <property type="entry name" value="ABC_transpt-TYRBP-like"/>
</dbReference>
<protein>
    <recommendedName>
        <fullName evidence="4">ABC transporter substrate-binding protein</fullName>
    </recommendedName>
</protein>
<dbReference type="EMBL" id="JABBGA010000013">
    <property type="protein sequence ID" value="NML27171.1"/>
    <property type="molecule type" value="Genomic_DNA"/>
</dbReference>
<feature type="chain" id="PRO_5032398016" description="ABC transporter substrate-binding protein" evidence="1">
    <location>
        <begin position="23"/>
        <end position="305"/>
    </location>
</feature>
<dbReference type="Proteomes" id="UP000580043">
    <property type="component" value="Unassembled WGS sequence"/>
</dbReference>
<comment type="caution">
    <text evidence="2">The sequence shown here is derived from an EMBL/GenBank/DDBJ whole genome shotgun (WGS) entry which is preliminary data.</text>
</comment>
<dbReference type="AlphaFoldDB" id="A0A848GCF8"/>
<dbReference type="PANTHER" id="PTHR35271">
    <property type="entry name" value="ABC TRANSPORTER, SUBSTRATE-BINDING LIPOPROTEIN-RELATED"/>
    <property type="match status" value="1"/>
</dbReference>
<reference evidence="2 3" key="1">
    <citation type="submission" date="2020-04" db="EMBL/GenBank/DDBJ databases">
        <title>Zoogloea sp. G-4-1-14 isolated from soil.</title>
        <authorList>
            <person name="Dahal R.H."/>
        </authorList>
    </citation>
    <scope>NUCLEOTIDE SEQUENCE [LARGE SCALE GENOMIC DNA]</scope>
    <source>
        <strain evidence="2 3">G-4-1-14</strain>
    </source>
</reference>
<name>A0A848GCF8_9RHOO</name>
<proteinExistence type="predicted"/>